<evidence type="ECO:0000313" key="2">
    <source>
        <dbReference type="Proteomes" id="UP000664398"/>
    </source>
</evidence>
<proteinExistence type="predicted"/>
<sequence>MRARDRAGRALRRTWHRGADYGWALREIGRGIAFPRLPPRFAHGDLAPVLLLPGVLENWTMMRRIAERLNALGHPVHALPELRRNTVSVPQASALAEAYLERFDLRSTVLVAHSKGGLIGKHLLLGDARGRVEDRTRDRIDRLVAVATPFAGSSLARLVPHPAMRAFRPDDAVILALDAHPEVNGRITSIYPRFDPHIPSGSHLAGAVNIPVETAGHFRVLGDPAVIEAVVAAVG</sequence>
<dbReference type="GO" id="GO:0016787">
    <property type="term" value="F:hydrolase activity"/>
    <property type="evidence" value="ECO:0007669"/>
    <property type="project" value="UniProtKB-KW"/>
</dbReference>
<evidence type="ECO:0000313" key="1">
    <source>
        <dbReference type="EMBL" id="MBO1805627.1"/>
    </source>
</evidence>
<dbReference type="Proteomes" id="UP000664398">
    <property type="component" value="Unassembled WGS sequence"/>
</dbReference>
<keyword evidence="1" id="KW-0378">Hydrolase</keyword>
<organism evidence="1 2">
    <name type="scientific">Leucobacter ruminantium</name>
    <dbReference type="NCBI Taxonomy" id="1289170"/>
    <lineage>
        <taxon>Bacteria</taxon>
        <taxon>Bacillati</taxon>
        <taxon>Actinomycetota</taxon>
        <taxon>Actinomycetes</taxon>
        <taxon>Micrococcales</taxon>
        <taxon>Microbacteriaceae</taxon>
        <taxon>Leucobacter</taxon>
    </lineage>
</organism>
<dbReference type="RefSeq" id="WP_208046103.1">
    <property type="nucleotide sequence ID" value="NZ_JAGDYL010000017.1"/>
</dbReference>
<dbReference type="AlphaFoldDB" id="A0A939RX13"/>
<dbReference type="InterPro" id="IPR029058">
    <property type="entry name" value="AB_hydrolase_fold"/>
</dbReference>
<dbReference type="EMBL" id="JAGDYL010000017">
    <property type="protein sequence ID" value="MBO1805627.1"/>
    <property type="molecule type" value="Genomic_DNA"/>
</dbReference>
<gene>
    <name evidence="1" type="ORF">J4H91_09905</name>
</gene>
<name>A0A939RX13_9MICO</name>
<comment type="caution">
    <text evidence="1">The sequence shown here is derived from an EMBL/GenBank/DDBJ whole genome shotgun (WGS) entry which is preliminary data.</text>
</comment>
<reference evidence="1" key="1">
    <citation type="submission" date="2021-03" db="EMBL/GenBank/DDBJ databases">
        <title>Leucobacter chromiisoli sp. nov., isolated from chromium-containing soil of chemical plant.</title>
        <authorList>
            <person name="Xu Z."/>
        </authorList>
    </citation>
    <scope>NUCLEOTIDE SEQUENCE</scope>
    <source>
        <strain evidence="1">A2</strain>
    </source>
</reference>
<accession>A0A939RX13</accession>
<dbReference type="Gene3D" id="3.40.50.1820">
    <property type="entry name" value="alpha/beta hydrolase"/>
    <property type="match status" value="1"/>
</dbReference>
<dbReference type="SUPFAM" id="SSF53474">
    <property type="entry name" value="alpha/beta-Hydrolases"/>
    <property type="match status" value="1"/>
</dbReference>
<protein>
    <submittedName>
        <fullName evidence="1">Alpha/beta hydrolase</fullName>
    </submittedName>
</protein>
<keyword evidence="2" id="KW-1185">Reference proteome</keyword>